<dbReference type="InParanoid" id="A0A167JU24"/>
<evidence type="ECO:0000259" key="7">
    <source>
        <dbReference type="Pfam" id="PF01284"/>
    </source>
</evidence>
<organism evidence="8 9">
    <name type="scientific">Phycomyces blakesleeanus (strain ATCC 8743b / DSM 1359 / FGSC 10004 / NBRC 33097 / NRRL 1555)</name>
    <dbReference type="NCBI Taxonomy" id="763407"/>
    <lineage>
        <taxon>Eukaryota</taxon>
        <taxon>Fungi</taxon>
        <taxon>Fungi incertae sedis</taxon>
        <taxon>Mucoromycota</taxon>
        <taxon>Mucoromycotina</taxon>
        <taxon>Mucoromycetes</taxon>
        <taxon>Mucorales</taxon>
        <taxon>Phycomycetaceae</taxon>
        <taxon>Phycomyces</taxon>
    </lineage>
</organism>
<evidence type="ECO:0000256" key="5">
    <source>
        <dbReference type="SAM" id="MobiDB-lite"/>
    </source>
</evidence>
<feature type="compositionally biased region" description="Polar residues" evidence="5">
    <location>
        <begin position="138"/>
        <end position="162"/>
    </location>
</feature>
<evidence type="ECO:0000313" key="8">
    <source>
        <dbReference type="EMBL" id="OAD66709.1"/>
    </source>
</evidence>
<evidence type="ECO:0000313" key="9">
    <source>
        <dbReference type="Proteomes" id="UP000077315"/>
    </source>
</evidence>
<reference evidence="9" key="1">
    <citation type="submission" date="2015-06" db="EMBL/GenBank/DDBJ databases">
        <title>Expansion of signal transduction pathways in fungi by whole-genome duplication.</title>
        <authorList>
            <consortium name="DOE Joint Genome Institute"/>
            <person name="Corrochano L.M."/>
            <person name="Kuo A."/>
            <person name="Marcet-Houben M."/>
            <person name="Polaino S."/>
            <person name="Salamov A."/>
            <person name="Villalobos J.M."/>
            <person name="Alvarez M.I."/>
            <person name="Avalos J."/>
            <person name="Benito E.P."/>
            <person name="Benoit I."/>
            <person name="Burger G."/>
            <person name="Camino L.P."/>
            <person name="Canovas D."/>
            <person name="Cerda-Olmedo E."/>
            <person name="Cheng J.-F."/>
            <person name="Dominguez A."/>
            <person name="Elias M."/>
            <person name="Eslava A.P."/>
            <person name="Glaser F."/>
            <person name="Grimwood J."/>
            <person name="Gutierrez G."/>
            <person name="Heitman J."/>
            <person name="Henrissat B."/>
            <person name="Iturriaga E.A."/>
            <person name="Lang B.F."/>
            <person name="Lavin J.L."/>
            <person name="Lee S."/>
            <person name="Li W."/>
            <person name="Lindquist E."/>
            <person name="Lopez-Garcia S."/>
            <person name="Luque E.M."/>
            <person name="Marcos A.T."/>
            <person name="Martin J."/>
            <person name="McCluskey K."/>
            <person name="Medina H.R."/>
            <person name="Miralles-Duran A."/>
            <person name="Miyazaki A."/>
            <person name="Munoz-Torres E."/>
            <person name="Oguiza J.A."/>
            <person name="Ohm R."/>
            <person name="Olmedo M."/>
            <person name="Orejas M."/>
            <person name="Ortiz-Castellanos L."/>
            <person name="Pisabarro A.G."/>
            <person name="Rodriguez-Romero J."/>
            <person name="Ruiz-Herrera J."/>
            <person name="Ruiz-Vazquez R."/>
            <person name="Sanz C."/>
            <person name="Schackwitz W."/>
            <person name="Schmutz J."/>
            <person name="Shahriari M."/>
            <person name="Shelest E."/>
            <person name="Silva-Franco F."/>
            <person name="Soanes D."/>
            <person name="Syed K."/>
            <person name="Tagua V.G."/>
            <person name="Talbot N.J."/>
            <person name="Thon M."/>
            <person name="De vries R.P."/>
            <person name="Wiebenga A."/>
            <person name="Yadav J.S."/>
            <person name="Braun E.L."/>
            <person name="Baker S."/>
            <person name="Garre V."/>
            <person name="Horwitz B."/>
            <person name="Torres-Martinez S."/>
            <person name="Idnurm A."/>
            <person name="Herrera-Estrella A."/>
            <person name="Gabaldon T."/>
            <person name="Grigoriev I.V."/>
        </authorList>
    </citation>
    <scope>NUCLEOTIDE SEQUENCE [LARGE SCALE GENOMIC DNA]</scope>
    <source>
        <strain evidence="9">NRRL 1555(-)</strain>
    </source>
</reference>
<name>A0A167JU24_PHYB8</name>
<keyword evidence="9" id="KW-1185">Reference proteome</keyword>
<keyword evidence="2 6" id="KW-0812">Transmembrane</keyword>
<feature type="compositionally biased region" description="Polar residues" evidence="5">
    <location>
        <begin position="73"/>
        <end position="98"/>
    </location>
</feature>
<protein>
    <recommendedName>
        <fullName evidence="7">MARVEL domain-containing protein</fullName>
    </recommendedName>
</protein>
<evidence type="ECO:0000256" key="6">
    <source>
        <dbReference type="SAM" id="Phobius"/>
    </source>
</evidence>
<feature type="transmembrane region" description="Helical" evidence="6">
    <location>
        <begin position="189"/>
        <end position="214"/>
    </location>
</feature>
<gene>
    <name evidence="8" type="ORF">PHYBLDRAFT_80577</name>
</gene>
<dbReference type="InterPro" id="IPR008253">
    <property type="entry name" value="Marvel"/>
</dbReference>
<feature type="transmembrane region" description="Helical" evidence="6">
    <location>
        <begin position="226"/>
        <end position="248"/>
    </location>
</feature>
<dbReference type="Pfam" id="PF01284">
    <property type="entry name" value="MARVEL"/>
    <property type="match status" value="1"/>
</dbReference>
<feature type="compositionally biased region" description="Pro residues" evidence="5">
    <location>
        <begin position="43"/>
        <end position="59"/>
    </location>
</feature>
<keyword evidence="4 6" id="KW-0472">Membrane</keyword>
<feature type="transmembrane region" description="Helical" evidence="6">
    <location>
        <begin position="260"/>
        <end position="282"/>
    </location>
</feature>
<feature type="compositionally biased region" description="Low complexity" evidence="5">
    <location>
        <begin position="60"/>
        <end position="72"/>
    </location>
</feature>
<accession>A0A167JU24</accession>
<feature type="region of interest" description="Disordered" evidence="5">
    <location>
        <begin position="1"/>
        <end position="117"/>
    </location>
</feature>
<dbReference type="RefSeq" id="XP_018284749.1">
    <property type="nucleotide sequence ID" value="XM_018443595.1"/>
</dbReference>
<dbReference type="OrthoDB" id="3253553at2759"/>
<feature type="domain" description="MARVEL" evidence="7">
    <location>
        <begin position="188"/>
        <end position="316"/>
    </location>
</feature>
<sequence length="330" mass="35893">MTGHNPFTDNPWEGNTTTTTTTTTRQVNAYEDQPQTTNNAWAPPLPTSPRPPPPIPARMPSPSAYHTTTTTTEVVGQPTNAYTSTGWQESNKTESAYDSSWDGAVTSSNKSAAHTPAPAPAVVHDAYQYSGTPYGNQDFSTTSNAYGNTDQAPSPQLTSTTPVPAKAESKAGVLPPKFGTDRNPSKRRVLLRFLQFISAIGSVGFAAGASPFAGVDVPLSSAACLYFLYAVAIVSIIWSGFHLIYFLLRRVSSRQKMNRPLMTGLDLLLAIMWGIGVIVEVVKYRCSPGGYNHWCDFYNVSIFWGFFSLALFIVATGWDFVGACVMRKRH</sequence>
<evidence type="ECO:0000256" key="3">
    <source>
        <dbReference type="ARBA" id="ARBA00022989"/>
    </source>
</evidence>
<feature type="region of interest" description="Disordered" evidence="5">
    <location>
        <begin position="138"/>
        <end position="163"/>
    </location>
</feature>
<dbReference type="VEuPathDB" id="FungiDB:PHYBLDRAFT_80577"/>
<dbReference type="GO" id="GO:0016020">
    <property type="term" value="C:membrane"/>
    <property type="evidence" value="ECO:0007669"/>
    <property type="project" value="UniProtKB-SubCell"/>
</dbReference>
<evidence type="ECO:0000256" key="1">
    <source>
        <dbReference type="ARBA" id="ARBA00004141"/>
    </source>
</evidence>
<evidence type="ECO:0000256" key="2">
    <source>
        <dbReference type="ARBA" id="ARBA00022692"/>
    </source>
</evidence>
<dbReference type="EMBL" id="KV441001">
    <property type="protein sequence ID" value="OAD66709.1"/>
    <property type="molecule type" value="Genomic_DNA"/>
</dbReference>
<dbReference type="GeneID" id="29004500"/>
<comment type="subcellular location">
    <subcellularLocation>
        <location evidence="1">Membrane</location>
        <topology evidence="1">Multi-pass membrane protein</topology>
    </subcellularLocation>
</comment>
<dbReference type="STRING" id="763407.A0A167JU24"/>
<feature type="transmembrane region" description="Helical" evidence="6">
    <location>
        <begin position="302"/>
        <end position="326"/>
    </location>
</feature>
<proteinExistence type="predicted"/>
<dbReference type="Proteomes" id="UP000077315">
    <property type="component" value="Unassembled WGS sequence"/>
</dbReference>
<evidence type="ECO:0000256" key="4">
    <source>
        <dbReference type="ARBA" id="ARBA00023136"/>
    </source>
</evidence>
<dbReference type="AlphaFoldDB" id="A0A167JU24"/>
<keyword evidence="3 6" id="KW-1133">Transmembrane helix</keyword>